<dbReference type="EMBL" id="AAGKHU010000060">
    <property type="protein sequence ID" value="EBP0012422.1"/>
    <property type="molecule type" value="Genomic_DNA"/>
</dbReference>
<accession>A0A5U2F1S1</accession>
<evidence type="ECO:0000256" key="1">
    <source>
        <dbReference type="SAM" id="SignalP"/>
    </source>
</evidence>
<evidence type="ECO:0008006" key="3">
    <source>
        <dbReference type="Google" id="ProtNLM"/>
    </source>
</evidence>
<evidence type="ECO:0000313" key="2">
    <source>
        <dbReference type="EMBL" id="EBP0012422.1"/>
    </source>
</evidence>
<comment type="caution">
    <text evidence="2">The sequence shown here is derived from an EMBL/GenBank/DDBJ whole genome shotgun (WGS) entry which is preliminary data.</text>
</comment>
<feature type="signal peptide" evidence="1">
    <location>
        <begin position="1"/>
        <end position="23"/>
    </location>
</feature>
<name>A0A5U2F1S1_SALER</name>
<organism evidence="2">
    <name type="scientific">Salmonella enterica</name>
    <name type="common">Salmonella choleraesuis</name>
    <dbReference type="NCBI Taxonomy" id="28901"/>
    <lineage>
        <taxon>Bacteria</taxon>
        <taxon>Pseudomonadati</taxon>
        <taxon>Pseudomonadota</taxon>
        <taxon>Gammaproteobacteria</taxon>
        <taxon>Enterobacterales</taxon>
        <taxon>Enterobacteriaceae</taxon>
        <taxon>Salmonella</taxon>
    </lineage>
</organism>
<proteinExistence type="predicted"/>
<gene>
    <name evidence="2" type="ORF">HX37_16705</name>
</gene>
<dbReference type="AlphaFoldDB" id="A0A5U2F1S1"/>
<feature type="chain" id="PRO_5026292725" description="Pilus assembly protein PilL" evidence="1">
    <location>
        <begin position="24"/>
        <end position="165"/>
    </location>
</feature>
<sequence length="165" mass="18314">MKRIMRTEYLFLALAFIALPGQAATSPFRATSVTGTPGVTAPGRDVYVQGNFLPPKTLDSNQKDPRWQFVDPLSVYMRTVWPDNVTSVRAAVDYLLEPTGYRLVTAYPAPREAALLVDKPLPPISRMQRTMPVIDALQLLVGLENYVVIDRAHRLVSFQKKGGGV</sequence>
<reference evidence="2" key="1">
    <citation type="submission" date="2018-07" db="EMBL/GenBank/DDBJ databases">
        <authorList>
            <consortium name="GenomeTrakr network: Whole genome sequencing for foodborne pathogen traceback"/>
        </authorList>
    </citation>
    <scope>NUCLEOTIDE SEQUENCE</scope>
    <source>
        <strain evidence="2">CFSAN018538</strain>
    </source>
</reference>
<protein>
    <recommendedName>
        <fullName evidence="3">Pilus assembly protein PilL</fullName>
    </recommendedName>
</protein>
<keyword evidence="1" id="KW-0732">Signal</keyword>